<accession>G4YUX2</accession>
<dbReference type="STRING" id="1094619.G4YUX2"/>
<dbReference type="GO" id="GO:0016831">
    <property type="term" value="F:carboxy-lyase activity"/>
    <property type="evidence" value="ECO:0007669"/>
    <property type="project" value="InterPro"/>
</dbReference>
<dbReference type="KEGG" id="psoj:PHYSODRAFT_324383"/>
<protein>
    <submittedName>
        <fullName evidence="2">Uncharacterized protein</fullName>
    </submittedName>
</protein>
<dbReference type="PANTHER" id="PTHR40087">
    <property type="entry name" value="PHENOLIC ACID DECARBOXYLASE PADC"/>
    <property type="match status" value="1"/>
</dbReference>
<evidence type="ECO:0000313" key="3">
    <source>
        <dbReference type="Proteomes" id="UP000002640"/>
    </source>
</evidence>
<dbReference type="GeneID" id="20645114"/>
<dbReference type="EMBL" id="JH159152">
    <property type="protein sequence ID" value="EGZ23138.1"/>
    <property type="molecule type" value="Genomic_DNA"/>
</dbReference>
<dbReference type="Proteomes" id="UP000002640">
    <property type="component" value="Unassembled WGS sequence"/>
</dbReference>
<dbReference type="RefSeq" id="XP_009518426.1">
    <property type="nucleotide sequence ID" value="XM_009520131.1"/>
</dbReference>
<name>G4YUX2_PHYSP</name>
<dbReference type="AlphaFoldDB" id="G4YUX2"/>
<dbReference type="InterPro" id="IPR012674">
    <property type="entry name" value="Calycin"/>
</dbReference>
<keyword evidence="3" id="KW-1185">Reference proteome</keyword>
<dbReference type="SUPFAM" id="SSF50814">
    <property type="entry name" value="Lipocalins"/>
    <property type="match status" value="1"/>
</dbReference>
<evidence type="ECO:0000313" key="2">
    <source>
        <dbReference type="EMBL" id="EGZ23138.1"/>
    </source>
</evidence>
<gene>
    <name evidence="2" type="ORF">PHYSODRAFT_324383</name>
</gene>
<reference evidence="2 3" key="1">
    <citation type="journal article" date="2006" name="Science">
        <title>Phytophthora genome sequences uncover evolutionary origins and mechanisms of pathogenesis.</title>
        <authorList>
            <person name="Tyler B.M."/>
            <person name="Tripathy S."/>
            <person name="Zhang X."/>
            <person name="Dehal P."/>
            <person name="Jiang R.H."/>
            <person name="Aerts A."/>
            <person name="Arredondo F.D."/>
            <person name="Baxter L."/>
            <person name="Bensasson D."/>
            <person name="Beynon J.L."/>
            <person name="Chapman J."/>
            <person name="Damasceno C.M."/>
            <person name="Dorrance A.E."/>
            <person name="Dou D."/>
            <person name="Dickerman A.W."/>
            <person name="Dubchak I.L."/>
            <person name="Garbelotto M."/>
            <person name="Gijzen M."/>
            <person name="Gordon S.G."/>
            <person name="Govers F."/>
            <person name="Grunwald N.J."/>
            <person name="Huang W."/>
            <person name="Ivors K.L."/>
            <person name="Jones R.W."/>
            <person name="Kamoun S."/>
            <person name="Krampis K."/>
            <person name="Lamour K.H."/>
            <person name="Lee M.K."/>
            <person name="McDonald W.H."/>
            <person name="Medina M."/>
            <person name="Meijer H.J."/>
            <person name="Nordberg E.K."/>
            <person name="Maclean D.J."/>
            <person name="Ospina-Giraldo M.D."/>
            <person name="Morris P.F."/>
            <person name="Phuntumart V."/>
            <person name="Putnam N.H."/>
            <person name="Rash S."/>
            <person name="Rose J.K."/>
            <person name="Sakihama Y."/>
            <person name="Salamov A.A."/>
            <person name="Savidor A."/>
            <person name="Scheuring C.F."/>
            <person name="Smith B.M."/>
            <person name="Sobral B.W."/>
            <person name="Terry A."/>
            <person name="Torto-Alalibo T.A."/>
            <person name="Win J."/>
            <person name="Xu Z."/>
            <person name="Zhang H."/>
            <person name="Grigoriev I.V."/>
            <person name="Rokhsar D.S."/>
            <person name="Boore J.L."/>
        </authorList>
    </citation>
    <scope>NUCLEOTIDE SEQUENCE [LARGE SCALE GENOMIC DNA]</scope>
    <source>
        <strain evidence="2 3">P6497</strain>
    </source>
</reference>
<feature type="region of interest" description="Disordered" evidence="1">
    <location>
        <begin position="1"/>
        <end position="20"/>
    </location>
</feature>
<dbReference type="PANTHER" id="PTHR40087:SF1">
    <property type="entry name" value="PHENOLIC ACID DECARBOXYLASE PADC"/>
    <property type="match status" value="1"/>
</dbReference>
<dbReference type="InParanoid" id="G4YUX2"/>
<dbReference type="InterPro" id="IPR008729">
    <property type="entry name" value="PA_de_COase"/>
</dbReference>
<evidence type="ECO:0000256" key="1">
    <source>
        <dbReference type="SAM" id="MobiDB-lite"/>
    </source>
</evidence>
<proteinExistence type="predicted"/>
<sequence>MPMQVPGYHTNTPLDPSFDKDTRDLHLVYDYDVKEEDGQKQMITTMCAFSKGHWEHSEEAHGDKRNPGDFARCAKILENFRGPGDLVPIASDAETL</sequence>
<organism evidence="2 3">
    <name type="scientific">Phytophthora sojae (strain P6497)</name>
    <name type="common">Soybean stem and root rot agent</name>
    <name type="synonym">Phytophthora megasperma f. sp. glycines</name>
    <dbReference type="NCBI Taxonomy" id="1094619"/>
    <lineage>
        <taxon>Eukaryota</taxon>
        <taxon>Sar</taxon>
        <taxon>Stramenopiles</taxon>
        <taxon>Oomycota</taxon>
        <taxon>Peronosporomycetes</taxon>
        <taxon>Peronosporales</taxon>
        <taxon>Peronosporaceae</taxon>
        <taxon>Phytophthora</taxon>
    </lineage>
</organism>